<evidence type="ECO:0000256" key="4">
    <source>
        <dbReference type="ARBA" id="ARBA00023163"/>
    </source>
</evidence>
<evidence type="ECO:0000256" key="3">
    <source>
        <dbReference type="ARBA" id="ARBA00023125"/>
    </source>
</evidence>
<name>H1S8S5_9BURK</name>
<dbReference type="Gene3D" id="3.40.190.10">
    <property type="entry name" value="Periplasmic binding protein-like II"/>
    <property type="match status" value="2"/>
</dbReference>
<dbReference type="InterPro" id="IPR005119">
    <property type="entry name" value="LysR_subst-bd"/>
</dbReference>
<keyword evidence="2" id="KW-0805">Transcription regulation</keyword>
<evidence type="ECO:0000256" key="2">
    <source>
        <dbReference type="ARBA" id="ARBA00023015"/>
    </source>
</evidence>
<keyword evidence="3" id="KW-0238">DNA-binding</keyword>
<dbReference type="PATRIC" id="fig|1127483.3.peg.4397"/>
<dbReference type="InterPro" id="IPR036388">
    <property type="entry name" value="WH-like_DNA-bd_sf"/>
</dbReference>
<dbReference type="Pfam" id="PF00126">
    <property type="entry name" value="HTH_1"/>
    <property type="match status" value="1"/>
</dbReference>
<dbReference type="Proteomes" id="UP000005808">
    <property type="component" value="Unassembled WGS sequence"/>
</dbReference>
<organism evidence="6 7">
    <name type="scientific">Cupriavidus basilensis OR16</name>
    <dbReference type="NCBI Taxonomy" id="1127483"/>
    <lineage>
        <taxon>Bacteria</taxon>
        <taxon>Pseudomonadati</taxon>
        <taxon>Pseudomonadota</taxon>
        <taxon>Betaproteobacteria</taxon>
        <taxon>Burkholderiales</taxon>
        <taxon>Burkholderiaceae</taxon>
        <taxon>Cupriavidus</taxon>
    </lineage>
</organism>
<accession>H1S8S5</accession>
<dbReference type="GO" id="GO:0003677">
    <property type="term" value="F:DNA binding"/>
    <property type="evidence" value="ECO:0007669"/>
    <property type="project" value="UniProtKB-KW"/>
</dbReference>
<dbReference type="PROSITE" id="PS50931">
    <property type="entry name" value="HTH_LYSR"/>
    <property type="match status" value="1"/>
</dbReference>
<dbReference type="GO" id="GO:0005829">
    <property type="term" value="C:cytosol"/>
    <property type="evidence" value="ECO:0007669"/>
    <property type="project" value="TreeGrafter"/>
</dbReference>
<dbReference type="SUPFAM" id="SSF53850">
    <property type="entry name" value="Periplasmic binding protein-like II"/>
    <property type="match status" value="1"/>
</dbReference>
<dbReference type="PANTHER" id="PTHR30419:SF28">
    <property type="entry name" value="HTH-TYPE TRANSCRIPTIONAL REGULATOR BSDA"/>
    <property type="match status" value="1"/>
</dbReference>
<dbReference type="GO" id="GO:0003700">
    <property type="term" value="F:DNA-binding transcription factor activity"/>
    <property type="evidence" value="ECO:0007669"/>
    <property type="project" value="InterPro"/>
</dbReference>
<keyword evidence="4" id="KW-0804">Transcription</keyword>
<gene>
    <name evidence="6" type="ORF">OR16_21983</name>
</gene>
<sequence length="302" mass="32294">MIASNLSVSRAADALHTTQPAVSKLIRSLENEIGVELFVRRGNRLVALTDAGQEAAALSRRVLNDTRALTNLAQANLAASRGTLCVGTTHIHARYALLDVIRRFTAAHPAVNLELLQGTPAQIVQWVAEGAVELGVSTLPPKTPEGILTLEAYPIPRCLIVPRRHPLLKLKKVTIEDIAQYPLVTYDEHFNSGWVVTREFQRKGLSPRVVVRATDANVIKAYVAAGLGVAVIQQMALEPARDVDLAVIDTGGIFPASMAAISLRDDQYVRGYMQDFIGMISPKGAAQVLGLAAGAARAGSGA</sequence>
<evidence type="ECO:0000259" key="5">
    <source>
        <dbReference type="PROSITE" id="PS50931"/>
    </source>
</evidence>
<proteinExistence type="inferred from homology"/>
<dbReference type="Gene3D" id="1.10.10.10">
    <property type="entry name" value="Winged helix-like DNA-binding domain superfamily/Winged helix DNA-binding domain"/>
    <property type="match status" value="1"/>
</dbReference>
<dbReference type="EMBL" id="AHJE01000053">
    <property type="protein sequence ID" value="EHP41117.1"/>
    <property type="molecule type" value="Genomic_DNA"/>
</dbReference>
<dbReference type="Pfam" id="PF03466">
    <property type="entry name" value="LysR_substrate"/>
    <property type="match status" value="1"/>
</dbReference>
<reference evidence="6 7" key="1">
    <citation type="journal article" date="2012" name="J. Bacteriol.">
        <title>De Novo Genome Project of Cupriavidus basilensis OR16.</title>
        <authorList>
            <person name="Cserhati M."/>
            <person name="Kriszt B."/>
            <person name="Szoboszlay S."/>
            <person name="Toth A."/>
            <person name="Szabo I."/>
            <person name="Tancsics A."/>
            <person name="Nagy I."/>
            <person name="Horvath B."/>
            <person name="Nagy I."/>
            <person name="Kukolya J."/>
        </authorList>
    </citation>
    <scope>NUCLEOTIDE SEQUENCE [LARGE SCALE GENOMIC DNA]</scope>
    <source>
        <strain evidence="6 7">OR16</strain>
    </source>
</reference>
<dbReference type="InterPro" id="IPR000847">
    <property type="entry name" value="LysR_HTH_N"/>
</dbReference>
<protein>
    <submittedName>
        <fullName evidence="6">Transcriptional regulator CysB-like protein</fullName>
    </submittedName>
</protein>
<feature type="domain" description="HTH lysR-type" evidence="5">
    <location>
        <begin position="1"/>
        <end position="48"/>
    </location>
</feature>
<comment type="caution">
    <text evidence="6">The sequence shown here is derived from an EMBL/GenBank/DDBJ whole genome shotgun (WGS) entry which is preliminary data.</text>
</comment>
<evidence type="ECO:0000313" key="7">
    <source>
        <dbReference type="Proteomes" id="UP000005808"/>
    </source>
</evidence>
<evidence type="ECO:0000313" key="6">
    <source>
        <dbReference type="EMBL" id="EHP41117.1"/>
    </source>
</evidence>
<comment type="similarity">
    <text evidence="1">Belongs to the LysR transcriptional regulatory family.</text>
</comment>
<dbReference type="InterPro" id="IPR050950">
    <property type="entry name" value="HTH-type_LysR_regulators"/>
</dbReference>
<dbReference type="PANTHER" id="PTHR30419">
    <property type="entry name" value="HTH-TYPE TRANSCRIPTIONAL REGULATOR YBHD"/>
    <property type="match status" value="1"/>
</dbReference>
<dbReference type="AlphaFoldDB" id="H1S8S5"/>
<evidence type="ECO:0000256" key="1">
    <source>
        <dbReference type="ARBA" id="ARBA00009437"/>
    </source>
</evidence>
<dbReference type="InterPro" id="IPR036390">
    <property type="entry name" value="WH_DNA-bd_sf"/>
</dbReference>
<dbReference type="SUPFAM" id="SSF46785">
    <property type="entry name" value="Winged helix' DNA-binding domain"/>
    <property type="match status" value="1"/>
</dbReference>
<dbReference type="PRINTS" id="PR00039">
    <property type="entry name" value="HTHLYSR"/>
</dbReference>